<gene>
    <name evidence="18" type="ORF">JTE90_008926</name>
</gene>
<dbReference type="SMART" id="SM00146">
    <property type="entry name" value="PI3Kc"/>
    <property type="match status" value="1"/>
</dbReference>
<evidence type="ECO:0000256" key="8">
    <source>
        <dbReference type="ARBA" id="ARBA00022777"/>
    </source>
</evidence>
<dbReference type="InterPro" id="IPR014009">
    <property type="entry name" value="PIK_FAT"/>
</dbReference>
<dbReference type="PROSITE" id="PS00915">
    <property type="entry name" value="PI3_4_KINASE_1"/>
    <property type="match status" value="1"/>
</dbReference>
<dbReference type="InterPro" id="IPR044107">
    <property type="entry name" value="PIKKc_ATM"/>
</dbReference>
<evidence type="ECO:0000256" key="10">
    <source>
        <dbReference type="ARBA" id="ARBA00023242"/>
    </source>
</evidence>
<feature type="domain" description="FAT" evidence="16">
    <location>
        <begin position="1882"/>
        <end position="2501"/>
    </location>
</feature>
<dbReference type="Pfam" id="PF02260">
    <property type="entry name" value="FATC"/>
    <property type="match status" value="1"/>
</dbReference>
<evidence type="ECO:0000259" key="15">
    <source>
        <dbReference type="PROSITE" id="PS50290"/>
    </source>
</evidence>
<dbReference type="GO" id="GO:0005524">
    <property type="term" value="F:ATP binding"/>
    <property type="evidence" value="ECO:0007669"/>
    <property type="project" value="UniProtKB-KW"/>
</dbReference>
<dbReference type="InterPro" id="IPR036940">
    <property type="entry name" value="PI3/4_kinase_cat_sf"/>
</dbReference>
<evidence type="ECO:0000256" key="3">
    <source>
        <dbReference type="ARBA" id="ARBA00012513"/>
    </source>
</evidence>
<dbReference type="InterPro" id="IPR003152">
    <property type="entry name" value="FATC_dom"/>
</dbReference>
<evidence type="ECO:0000256" key="5">
    <source>
        <dbReference type="ARBA" id="ARBA00022679"/>
    </source>
</evidence>
<keyword evidence="9" id="KW-0067">ATP-binding</keyword>
<dbReference type="PANTHER" id="PTHR37079">
    <property type="entry name" value="SERINE/THREONINE-PROTEIN KINASE ATM"/>
    <property type="match status" value="1"/>
</dbReference>
<dbReference type="InterPro" id="IPR011009">
    <property type="entry name" value="Kinase-like_dom_sf"/>
</dbReference>
<dbReference type="PROSITE" id="PS51190">
    <property type="entry name" value="FATC"/>
    <property type="match status" value="1"/>
</dbReference>
<dbReference type="SUPFAM" id="SSF56112">
    <property type="entry name" value="Protein kinase-like (PK-like)"/>
    <property type="match status" value="1"/>
</dbReference>
<dbReference type="EMBL" id="JAFNEN010000327">
    <property type="protein sequence ID" value="KAG8185656.1"/>
    <property type="molecule type" value="Genomic_DNA"/>
</dbReference>
<keyword evidence="5" id="KW-0808">Transferase</keyword>
<dbReference type="SUPFAM" id="SSF48371">
    <property type="entry name" value="ARM repeat"/>
    <property type="match status" value="1"/>
</dbReference>
<dbReference type="InterPro" id="IPR018936">
    <property type="entry name" value="PI3/4_kinase_CS"/>
</dbReference>
<evidence type="ECO:0000313" key="19">
    <source>
        <dbReference type="Proteomes" id="UP000827092"/>
    </source>
</evidence>
<keyword evidence="7" id="KW-0227">DNA damage</keyword>
<name>A0AAV6UQU4_9ARAC</name>
<dbReference type="PROSITE" id="PS00916">
    <property type="entry name" value="PI3_4_KINASE_2"/>
    <property type="match status" value="1"/>
</dbReference>
<protein>
    <recommendedName>
        <fullName evidence="14">Serine/threonine-protein kinase ATM</fullName>
        <ecNumber evidence="3">2.7.11.1</ecNumber>
    </recommendedName>
</protein>
<organism evidence="18 19">
    <name type="scientific">Oedothorax gibbosus</name>
    <dbReference type="NCBI Taxonomy" id="931172"/>
    <lineage>
        <taxon>Eukaryota</taxon>
        <taxon>Metazoa</taxon>
        <taxon>Ecdysozoa</taxon>
        <taxon>Arthropoda</taxon>
        <taxon>Chelicerata</taxon>
        <taxon>Arachnida</taxon>
        <taxon>Araneae</taxon>
        <taxon>Araneomorphae</taxon>
        <taxon>Entelegynae</taxon>
        <taxon>Araneoidea</taxon>
        <taxon>Linyphiidae</taxon>
        <taxon>Erigoninae</taxon>
        <taxon>Oedothorax</taxon>
    </lineage>
</organism>
<dbReference type="Proteomes" id="UP000827092">
    <property type="component" value="Unassembled WGS sequence"/>
</dbReference>
<dbReference type="GO" id="GO:0006281">
    <property type="term" value="P:DNA repair"/>
    <property type="evidence" value="ECO:0007669"/>
    <property type="project" value="InterPro"/>
</dbReference>
<dbReference type="GO" id="GO:0004674">
    <property type="term" value="F:protein serine/threonine kinase activity"/>
    <property type="evidence" value="ECO:0007669"/>
    <property type="project" value="UniProtKB-KW"/>
</dbReference>
<evidence type="ECO:0000256" key="7">
    <source>
        <dbReference type="ARBA" id="ARBA00022763"/>
    </source>
</evidence>
<dbReference type="InterPro" id="IPR021668">
    <property type="entry name" value="TAN"/>
</dbReference>
<comment type="catalytic activity">
    <reaction evidence="12">
        <text>L-threonyl-[protein] + ATP = O-phospho-L-threonyl-[protein] + ADP + H(+)</text>
        <dbReference type="Rhea" id="RHEA:46608"/>
        <dbReference type="Rhea" id="RHEA-COMP:11060"/>
        <dbReference type="Rhea" id="RHEA-COMP:11605"/>
        <dbReference type="ChEBI" id="CHEBI:15378"/>
        <dbReference type="ChEBI" id="CHEBI:30013"/>
        <dbReference type="ChEBI" id="CHEBI:30616"/>
        <dbReference type="ChEBI" id="CHEBI:61977"/>
        <dbReference type="ChEBI" id="CHEBI:456216"/>
        <dbReference type="EC" id="2.7.11.1"/>
    </reaction>
</comment>
<keyword evidence="4" id="KW-0723">Serine/threonine-protein kinase</keyword>
<sequence length="2971" mass="339489">MNEYEIGRKLRDCLLQLVEGKVTEQKKQVDDLILYLTQAPYIRHLNSNSIKKKNPSHSQGAPTITWKIVFRRIKDFINQESQKFKIRETSDKVLSATVRTNIMKEKRKCSGLFRCYVKAIKSNQQFEMAESVVDHILAVLNDSYTRTSYGSVYSLVLSKYILSDVFMYIKVPPPVIDDAIWLYCKIIKNPPPDLDRSILTQVLLQLLTVRSNLGGWDASKLVDFFISIFDAIKTEKVSSHHENLLKSLLLVCQTLGVDYRLRLCQLGESILLPLLQLWKTRPSEICQELMLEFMSFQLAIHHPVGTVEEDKGARAYDWTLWKSQLLSLYKIVVVEIDELCEKNKYSSSKENILKPSFISVAVEVCAQVFVDGVSVLDITQMPSTYDGNISSKKRRIEVCFRTLTDSLSSAKIVPWLQVISDFIVKYPDIVSVDEAEYLLESLIKLNLSCNQFETKNWLLICFQSFVEAFGMKDNLNNIPTNFNWQRLWDLAVKSVALMHQCQEAGHKLLGTLLSYKLIIPKIEFYNLYGQGSSNHVTSASLQTLRIFLEKYPIPSIIDVFRQNNLHSNNVLTFENQVLDWLFARNSEESFRTLPIDGEISIIEELSSVLVLLCLKNCELRRQHRFQPCTSEKLKWISEMEKELLNTTFDMQTIRTHSEIEIISSMSKGVLCSEMWEKILNFFIDISSNIFQESHNNPQVSMAPIFVGHAMLFFEILHLFYVQGVFKDADLGSNHFISYLGKFLNCALEVKKNNENVEGSTVQVVLLFKDFLAHVASKFKNFNQTSSDRYFIASVSNAIPSEVLKCILQFSLEIINEPHGSISNVSKSSGEQPVYPSTPIRNRYDDFDEDFDEEPDPFESKMEVEDIDSLDSMESKSSNENFQHQMQCLGVLGDYCSIVASVHKNQKPDFIPNILIDNLVSILASKSHSLKSRDDINLVFVSLKCILINKFLKDQVVEGVINTLKHLLNQLSASKEMSLSVIELFSLLFPHVIKSDLEGPTNMSQNKSHMLHLLKILSKKECEKKGSAMTSYSIAKNLLTLLKMEPSLTWNPLSHKLNENGHNSNGVNEEPVISTLSQFLQSPYISVRLFVSANIHTVISDYNIEEVFDAACSENIQFLLKPKDQLYYDESGNVISSFFHLMSNTILHFPCLQKEALFAVFKTMMSKQADSVLTVKVLDHISNCLGYESTKHFVEQHLIYILHKWIDEKFDLEEFPYSVLDKNSFGSFLSEYHRSIIPVIFFKEDIPSISVIAQKLELTNTEMLVACLPTLQARILSYCAIESKKEHSAKFKSLLNSIVSHEITEKVFLSKLDDFVISLLSMLKNTQGSHLKFCQRNDVCTITSKELFLTISHIMTNMEHKGSFISFLHQKADNIQNILLSLNIKLSKAKTPHEEADVLLMYHTFLELLCTELGPTLNCSCFVIKEIIYTIIQFLTNKEMKEKLLIDYCCDILQLLCSKAVVHFKEIIGDFLPFIVSSLTPFVSETLSGQKVLSLLSFLIIENQENLAEYISTLDPFPQTKNYQNLYRAYNHVKYRIGILSLEQEIGLFLKSSKMMNKATIEGLKHLCSQLNSRKPELLEILNLLKGKILFSEEVKASVLHQLICQLASICAQENVPSEVQKAASNCLGAIGPVALSSVVLQPSTTSYKNISPLNESYAVILNLLAEYLFDKRTDIKLAASSIMKELFGIKSAYSFFTDYQIKKPDNSLLRYAFPFFACQNVKGLKKSSQFNCNIECLQELSLWVPETCSHSEWVTNLVCIIIESDLIKNDFYNCLVPICKTEVSFCEKILPYLIHGILQLDNEITKKAISNGIHSFFSAFSSWMQCTPNKTGLSPNPLNVTQFSKLSVQTMLSVLHHIWLNPRSSKARNILKDLWLDIGFLEVAQAAQYCSAYFTAILYTELWCDKMREDARQSDHFNDHSESSGSLDCSPLSYVGSRSRGQASLVYEILVDTYTQIGDSDAISGCEVVATDSQAILKHSYLTDKKWDGLLKISDLNNSKVEILQALQKNHLNSVLQGYIQSQMHNQDEASKRSMLEYQCETAWRMSQWDLVTIDNTTQGFQELLYKSQQNLISGNNIIFEKHIDDARKTQFEYVRHTSLEAARNILPVLSNIQMLSVLEDFHTIQTNPDCLNEVLKSWNLQEQMPFEDFSFVEPVSWLKCVLLKQLVDANAAKHWQARTTVITELKKLLERHAFKARKELHLEVATNAIHMLRKIPCTEEEDILRWQMEEAKTLWTKKECSIANRILKSSLPFMEKFAKENPEFLLHYGQALTLRGRWLAETCNENSAVIMRDYLEKALDVLKNTKTNEKEDWTASVCDAYLAVARYADGQYQSIINYKKSTAYQTKQVVMSTSKEKAKQLKTKDISDDQKRLLVILTRQTDIDQNEMKGMEVDRKRFLQNAIENYMECLKGSDAHDLWIFRLVSLWFQNLNDEEMNRIIKDKIHRLQSYKFLPLMYQLAARMGTQASNTFTSILLSLLKQLSLEHPHHALPVILALNNADKDPVDDTKQPSDQTAHLTQAEVPAVKERMNAAKKLLSSLQKTKITKFVQCYSDLCDAYISLAYLKVQKTVKRGVIPKEQPLLKFRNLLNIPIITEDIKVDRSCEYKNIIGIHSFHKEFRMCGGITLPKVIKCVGTDGIEREQLVKGCDDLRQDAVMQQVFNLVNCLLQEKMETRQRKLHIRTYKVVPVSRRSGVLQWCEGTQVLSQYLVGSLPSSPGAHIRYYPDMATPQHCRTRMMNISAEPQLPKKRQIYDNICTDFPPVFRYFFLENFPEPSAWFERRQSYTKSVAASSIVGYILGLGDRHVNNILIDKYTAEVVHIDFGIAFEKGRILATPETVPFRLTRDIVDGMGINGVEGTFKRCSEKTLEVMRNSQDVLLTILEVLLHDPLYEWAVPACKSATKSSSASNSQNGNEVNTLAERALMRLQQKLQGLEEGVAMSTEGQVNLLIQQARDPNNLCRIYAGWQPYL</sequence>
<evidence type="ECO:0000256" key="1">
    <source>
        <dbReference type="ARBA" id="ARBA00004123"/>
    </source>
</evidence>
<accession>A0AAV6UQU4</accession>
<evidence type="ECO:0000259" key="17">
    <source>
        <dbReference type="PROSITE" id="PS51190"/>
    </source>
</evidence>
<dbReference type="InterPro" id="IPR016024">
    <property type="entry name" value="ARM-type_fold"/>
</dbReference>
<comment type="caution">
    <text evidence="18">The sequence shown here is derived from an EMBL/GenBank/DDBJ whole genome shotgun (WGS) entry which is preliminary data.</text>
</comment>
<dbReference type="PROSITE" id="PS51189">
    <property type="entry name" value="FAT"/>
    <property type="match status" value="1"/>
</dbReference>
<dbReference type="PROSITE" id="PS50290">
    <property type="entry name" value="PI3_4_KINASE_3"/>
    <property type="match status" value="1"/>
</dbReference>
<dbReference type="FunFam" id="3.30.1010.10:FF:000023">
    <property type="entry name" value="Serine/threonine-protein kinase ATM"/>
    <property type="match status" value="1"/>
</dbReference>
<dbReference type="CDD" id="cd05171">
    <property type="entry name" value="PIKKc_ATM"/>
    <property type="match status" value="1"/>
</dbReference>
<dbReference type="Pfam" id="PF00454">
    <property type="entry name" value="PI3_PI4_kinase"/>
    <property type="match status" value="1"/>
</dbReference>
<dbReference type="SMART" id="SM01342">
    <property type="entry name" value="TAN"/>
    <property type="match status" value="1"/>
</dbReference>
<reference evidence="18 19" key="1">
    <citation type="journal article" date="2022" name="Nat. Ecol. Evol.">
        <title>A masculinizing supergene underlies an exaggerated male reproductive morph in a spider.</title>
        <authorList>
            <person name="Hendrickx F."/>
            <person name="De Corte Z."/>
            <person name="Sonet G."/>
            <person name="Van Belleghem S.M."/>
            <person name="Kostlbacher S."/>
            <person name="Vangestel C."/>
        </authorList>
    </citation>
    <scope>NUCLEOTIDE SEQUENCE [LARGE SCALE GENOMIC DNA]</scope>
    <source>
        <strain evidence="18">W744_W776</strain>
    </source>
</reference>
<evidence type="ECO:0000256" key="12">
    <source>
        <dbReference type="ARBA" id="ARBA00047899"/>
    </source>
</evidence>
<evidence type="ECO:0000259" key="16">
    <source>
        <dbReference type="PROSITE" id="PS51189"/>
    </source>
</evidence>
<evidence type="ECO:0000313" key="18">
    <source>
        <dbReference type="EMBL" id="KAG8185656.1"/>
    </source>
</evidence>
<evidence type="ECO:0000256" key="4">
    <source>
        <dbReference type="ARBA" id="ARBA00022527"/>
    </source>
</evidence>
<comment type="catalytic activity">
    <reaction evidence="13">
        <text>L-seryl-[protein] + ATP = O-phospho-L-seryl-[protein] + ADP + H(+)</text>
        <dbReference type="Rhea" id="RHEA:17989"/>
        <dbReference type="Rhea" id="RHEA-COMP:9863"/>
        <dbReference type="Rhea" id="RHEA-COMP:11604"/>
        <dbReference type="ChEBI" id="CHEBI:15378"/>
        <dbReference type="ChEBI" id="CHEBI:29999"/>
        <dbReference type="ChEBI" id="CHEBI:30616"/>
        <dbReference type="ChEBI" id="CHEBI:83421"/>
        <dbReference type="ChEBI" id="CHEBI:456216"/>
        <dbReference type="EC" id="2.7.11.1"/>
    </reaction>
</comment>
<dbReference type="SMART" id="SM01343">
    <property type="entry name" value="FATC"/>
    <property type="match status" value="1"/>
</dbReference>
<feature type="domain" description="PI3K/PI4K catalytic" evidence="15">
    <location>
        <begin position="2616"/>
        <end position="2939"/>
    </location>
</feature>
<dbReference type="PANTHER" id="PTHR37079:SF4">
    <property type="entry name" value="SERINE_THREONINE-PROTEIN KINASE ATM"/>
    <property type="match status" value="1"/>
</dbReference>
<comment type="similarity">
    <text evidence="2">Belongs to the PI3/PI4-kinase family. ATM subfamily.</text>
</comment>
<dbReference type="InterPro" id="IPR000403">
    <property type="entry name" value="PI3/4_kinase_cat_dom"/>
</dbReference>
<evidence type="ECO:0000256" key="6">
    <source>
        <dbReference type="ARBA" id="ARBA00022741"/>
    </source>
</evidence>
<evidence type="ECO:0000256" key="2">
    <source>
        <dbReference type="ARBA" id="ARBA00010769"/>
    </source>
</evidence>
<keyword evidence="10" id="KW-0539">Nucleus</keyword>
<keyword evidence="6" id="KW-0547">Nucleotide-binding</keyword>
<evidence type="ECO:0000256" key="9">
    <source>
        <dbReference type="ARBA" id="ARBA00022840"/>
    </source>
</evidence>
<proteinExistence type="inferred from homology"/>
<comment type="subcellular location">
    <subcellularLocation>
        <location evidence="1">Nucleus</location>
    </subcellularLocation>
</comment>
<evidence type="ECO:0000256" key="14">
    <source>
        <dbReference type="ARBA" id="ARBA00073111"/>
    </source>
</evidence>
<dbReference type="GO" id="GO:0005634">
    <property type="term" value="C:nucleus"/>
    <property type="evidence" value="ECO:0007669"/>
    <property type="project" value="UniProtKB-SubCell"/>
</dbReference>
<keyword evidence="19" id="KW-1185">Reference proteome</keyword>
<feature type="domain" description="FATC" evidence="17">
    <location>
        <begin position="2939"/>
        <end position="2971"/>
    </location>
</feature>
<evidence type="ECO:0000256" key="13">
    <source>
        <dbReference type="ARBA" id="ARBA00048679"/>
    </source>
</evidence>
<dbReference type="InterPro" id="IPR038980">
    <property type="entry name" value="ATM_plant"/>
</dbReference>
<evidence type="ECO:0000256" key="11">
    <source>
        <dbReference type="ARBA" id="ARBA00023306"/>
    </source>
</evidence>
<dbReference type="Gene3D" id="3.30.1010.10">
    <property type="entry name" value="Phosphatidylinositol 3-kinase Catalytic Subunit, Chain A, domain 4"/>
    <property type="match status" value="1"/>
</dbReference>
<dbReference type="EC" id="2.7.11.1" evidence="3"/>
<keyword evidence="8" id="KW-0418">Kinase</keyword>
<keyword evidence="11" id="KW-0131">Cell cycle</keyword>
<dbReference type="Gene3D" id="1.10.1070.11">
    <property type="entry name" value="Phosphatidylinositol 3-/4-kinase, catalytic domain"/>
    <property type="match status" value="1"/>
</dbReference>